<keyword evidence="1" id="KW-0472">Membrane</keyword>
<evidence type="ECO:0000256" key="1">
    <source>
        <dbReference type="SAM" id="Phobius"/>
    </source>
</evidence>
<keyword evidence="3" id="KW-1185">Reference proteome</keyword>
<dbReference type="AlphaFoldDB" id="A0A430B2X6"/>
<dbReference type="RefSeq" id="WP_126811703.1">
    <property type="nucleotide sequence ID" value="NZ_NGKC01000001.1"/>
</dbReference>
<reference evidence="2 3" key="1">
    <citation type="submission" date="2017-05" db="EMBL/GenBank/DDBJ databases">
        <title>Vagococcus spp. assemblies.</title>
        <authorList>
            <person name="Gulvik C.A."/>
        </authorList>
    </citation>
    <scope>NUCLEOTIDE SEQUENCE [LARGE SCALE GENOMIC DNA]</scope>
    <source>
        <strain evidence="2 3">LMG 24798</strain>
    </source>
</reference>
<dbReference type="Pfam" id="PF09512">
    <property type="entry name" value="ThiW"/>
    <property type="match status" value="1"/>
</dbReference>
<dbReference type="OrthoDB" id="5516776at2"/>
<gene>
    <name evidence="2" type="ORF">CBF27_01595</name>
</gene>
<evidence type="ECO:0000313" key="3">
    <source>
        <dbReference type="Proteomes" id="UP000286773"/>
    </source>
</evidence>
<dbReference type="Proteomes" id="UP000286773">
    <property type="component" value="Unassembled WGS sequence"/>
</dbReference>
<dbReference type="NCBIfam" id="TIGR02359">
    <property type="entry name" value="thiW"/>
    <property type="match status" value="1"/>
</dbReference>
<dbReference type="PIRSF" id="PIRSF024534">
    <property type="entry name" value="ThiW"/>
    <property type="match status" value="1"/>
</dbReference>
<accession>A0A430B2X6</accession>
<organism evidence="2 3">
    <name type="scientific">Vagococcus acidifermentans</name>
    <dbReference type="NCBI Taxonomy" id="564710"/>
    <lineage>
        <taxon>Bacteria</taxon>
        <taxon>Bacillati</taxon>
        <taxon>Bacillota</taxon>
        <taxon>Bacilli</taxon>
        <taxon>Lactobacillales</taxon>
        <taxon>Enterococcaceae</taxon>
        <taxon>Vagococcus</taxon>
    </lineage>
</organism>
<proteinExistence type="predicted"/>
<feature type="transmembrane region" description="Helical" evidence="1">
    <location>
        <begin position="42"/>
        <end position="67"/>
    </location>
</feature>
<protein>
    <submittedName>
        <fullName evidence="2">Energy coupling factor transporter S component ThiW</fullName>
    </submittedName>
</protein>
<comment type="caution">
    <text evidence="2">The sequence shown here is derived from an EMBL/GenBank/DDBJ whole genome shotgun (WGS) entry which is preliminary data.</text>
</comment>
<keyword evidence="1" id="KW-0812">Transmembrane</keyword>
<sequence>MPSHSAKLKKLMLLAMMTSLDVVLSPLFRIEGMAPMSSVINVIAAVLMGPLYATLMALACGVLRMMLLGIPPLALTGAVFGAFFAGIGYRWGKKSEYAMLGEFIGTGIIGSLLSYPVMVWFTGSAQELYWFVYTPRFVGAAIIGSSAARVVLLKLQEIPLFISMQHLFFGFAFESHPHSLPISRSKIK</sequence>
<keyword evidence="1" id="KW-1133">Transmembrane helix</keyword>
<feature type="transmembrane region" description="Helical" evidence="1">
    <location>
        <begin position="73"/>
        <end position="91"/>
    </location>
</feature>
<dbReference type="EMBL" id="NGKC01000001">
    <property type="protein sequence ID" value="RSU14697.1"/>
    <property type="molecule type" value="Genomic_DNA"/>
</dbReference>
<name>A0A430B2X6_9ENTE</name>
<dbReference type="Gene3D" id="1.10.1760.20">
    <property type="match status" value="1"/>
</dbReference>
<feature type="transmembrane region" description="Helical" evidence="1">
    <location>
        <begin position="103"/>
        <end position="122"/>
    </location>
</feature>
<feature type="transmembrane region" description="Helical" evidence="1">
    <location>
        <begin position="128"/>
        <end position="152"/>
    </location>
</feature>
<dbReference type="InterPro" id="IPR012652">
    <property type="entry name" value="ThiW"/>
</dbReference>
<evidence type="ECO:0000313" key="2">
    <source>
        <dbReference type="EMBL" id="RSU14697.1"/>
    </source>
</evidence>